<proteinExistence type="predicted"/>
<feature type="transmembrane region" description="Helical" evidence="1">
    <location>
        <begin position="61"/>
        <end position="80"/>
    </location>
</feature>
<feature type="transmembrane region" description="Helical" evidence="1">
    <location>
        <begin position="29"/>
        <end position="49"/>
    </location>
</feature>
<evidence type="ECO:0000256" key="1">
    <source>
        <dbReference type="SAM" id="Phobius"/>
    </source>
</evidence>
<dbReference type="AlphaFoldDB" id="A0A1I7AFA2"/>
<feature type="transmembrane region" description="Helical" evidence="1">
    <location>
        <begin position="142"/>
        <end position="162"/>
    </location>
</feature>
<dbReference type="EMBL" id="FPAS01000003">
    <property type="protein sequence ID" value="SFT73593.1"/>
    <property type="molecule type" value="Genomic_DNA"/>
</dbReference>
<keyword evidence="1" id="KW-0812">Transmembrane</keyword>
<feature type="transmembrane region" description="Helical" evidence="1">
    <location>
        <begin position="169"/>
        <end position="189"/>
    </location>
</feature>
<dbReference type="STRING" id="477690.SAMN05216474_2031"/>
<protein>
    <submittedName>
        <fullName evidence="2">Uncharacterized protein</fullName>
    </submittedName>
</protein>
<dbReference type="InterPro" id="IPR054235">
    <property type="entry name" value="DUF6962"/>
</dbReference>
<evidence type="ECO:0000313" key="3">
    <source>
        <dbReference type="Proteomes" id="UP000236454"/>
    </source>
</evidence>
<feature type="transmembrane region" description="Helical" evidence="1">
    <location>
        <begin position="92"/>
        <end position="110"/>
    </location>
</feature>
<keyword evidence="1" id="KW-0472">Membrane</keyword>
<dbReference type="Proteomes" id="UP000236454">
    <property type="component" value="Unassembled WGS sequence"/>
</dbReference>
<feature type="transmembrane region" description="Helical" evidence="1">
    <location>
        <begin position="117"/>
        <end position="136"/>
    </location>
</feature>
<reference evidence="2 3" key="1">
    <citation type="submission" date="2016-10" db="EMBL/GenBank/DDBJ databases">
        <authorList>
            <person name="de Groot N.N."/>
        </authorList>
    </citation>
    <scope>NUCLEOTIDE SEQUENCE [LARGE SCALE GENOMIC DNA]</scope>
    <source>
        <strain evidence="2 3">CGMCC 1.7005</strain>
    </source>
</reference>
<gene>
    <name evidence="2" type="ORF">SAMN05216474_2031</name>
</gene>
<organism evidence="2 3">
    <name type="scientific">Lishizhenia tianjinensis</name>
    <dbReference type="NCBI Taxonomy" id="477690"/>
    <lineage>
        <taxon>Bacteria</taxon>
        <taxon>Pseudomonadati</taxon>
        <taxon>Bacteroidota</taxon>
        <taxon>Flavobacteriia</taxon>
        <taxon>Flavobacteriales</taxon>
        <taxon>Crocinitomicaceae</taxon>
        <taxon>Lishizhenia</taxon>
    </lineage>
</organism>
<dbReference type="OrthoDB" id="1523094at2"/>
<feature type="transmembrane region" description="Helical" evidence="1">
    <location>
        <begin position="201"/>
        <end position="221"/>
    </location>
</feature>
<dbReference type="RefSeq" id="WP_090249053.1">
    <property type="nucleotide sequence ID" value="NZ_FPAS01000003.1"/>
</dbReference>
<keyword evidence="3" id="KW-1185">Reference proteome</keyword>
<name>A0A1I7AFA2_9FLAO</name>
<evidence type="ECO:0000313" key="2">
    <source>
        <dbReference type="EMBL" id="SFT73593.1"/>
    </source>
</evidence>
<dbReference type="Pfam" id="PF22285">
    <property type="entry name" value="DUF6962"/>
    <property type="match status" value="1"/>
</dbReference>
<sequence length="234" mass="26984">MLVELVSECGISPEKLPYTFAGLCLQEPMALITNWLIATICFVCYYNLGKPESEFEKYWKGFYMLFGLSTVFGGLGHTFFYYTDIYGKFPCWTLGILTSFYAGKAMISLYNPLRKKLLTRILIAKAVILWVLAIALKSFLFVTVDAVVAYLIFCGGFGVYFWKKGMEGFKYIVFGVVILIPSAFIFLLKLNPHIWFNKDDLSHVLMMITITFFYFGIRFMANYFKENNTFNVLK</sequence>
<keyword evidence="1" id="KW-1133">Transmembrane helix</keyword>
<accession>A0A1I7AFA2</accession>